<dbReference type="GO" id="GO:0005886">
    <property type="term" value="C:plasma membrane"/>
    <property type="evidence" value="ECO:0007669"/>
    <property type="project" value="UniProtKB-SubCell"/>
</dbReference>
<dbReference type="GO" id="GO:0022857">
    <property type="term" value="F:transmembrane transporter activity"/>
    <property type="evidence" value="ECO:0007669"/>
    <property type="project" value="InterPro"/>
</dbReference>
<feature type="transmembrane region" description="Helical" evidence="6">
    <location>
        <begin position="397"/>
        <end position="416"/>
    </location>
</feature>
<feature type="transmembrane region" description="Helical" evidence="6">
    <location>
        <begin position="333"/>
        <end position="352"/>
    </location>
</feature>
<protein>
    <submittedName>
        <fullName evidence="7">MFS family permease</fullName>
    </submittedName>
</protein>
<feature type="transmembrane region" description="Helical" evidence="6">
    <location>
        <begin position="244"/>
        <end position="267"/>
    </location>
</feature>
<feature type="transmembrane region" description="Helical" evidence="6">
    <location>
        <begin position="309"/>
        <end position="327"/>
    </location>
</feature>
<feature type="transmembrane region" description="Helical" evidence="6">
    <location>
        <begin position="112"/>
        <end position="134"/>
    </location>
</feature>
<feature type="transmembrane region" description="Helical" evidence="6">
    <location>
        <begin position="83"/>
        <end position="106"/>
    </location>
</feature>
<dbReference type="InterPro" id="IPR011701">
    <property type="entry name" value="MFS"/>
</dbReference>
<evidence type="ECO:0000256" key="2">
    <source>
        <dbReference type="ARBA" id="ARBA00022475"/>
    </source>
</evidence>
<dbReference type="SUPFAM" id="SSF103473">
    <property type="entry name" value="MFS general substrate transporter"/>
    <property type="match status" value="1"/>
</dbReference>
<dbReference type="InterPro" id="IPR036259">
    <property type="entry name" value="MFS_trans_sf"/>
</dbReference>
<proteinExistence type="predicted"/>
<dbReference type="PANTHER" id="PTHR23513">
    <property type="entry name" value="INTEGRAL MEMBRANE EFFLUX PROTEIN-RELATED"/>
    <property type="match status" value="1"/>
</dbReference>
<keyword evidence="3 6" id="KW-0812">Transmembrane</keyword>
<keyword evidence="4 6" id="KW-1133">Transmembrane helix</keyword>
<evidence type="ECO:0000313" key="8">
    <source>
        <dbReference type="Proteomes" id="UP000622552"/>
    </source>
</evidence>
<dbReference type="Gene3D" id="1.20.1250.20">
    <property type="entry name" value="MFS general substrate transporter like domains"/>
    <property type="match status" value="1"/>
</dbReference>
<accession>A0A8J7GK50</accession>
<dbReference type="AlphaFoldDB" id="A0A8J7GK50"/>
<dbReference type="CDD" id="cd06173">
    <property type="entry name" value="MFS_MefA_like"/>
    <property type="match status" value="1"/>
</dbReference>
<dbReference type="RefSeq" id="WP_197006278.1">
    <property type="nucleotide sequence ID" value="NZ_BONS01000006.1"/>
</dbReference>
<keyword evidence="2" id="KW-1003">Cell membrane</keyword>
<evidence type="ECO:0000256" key="3">
    <source>
        <dbReference type="ARBA" id="ARBA00022692"/>
    </source>
</evidence>
<dbReference type="PANTHER" id="PTHR23513:SF17">
    <property type="entry name" value="MEMBRANE PROTEIN"/>
    <property type="match status" value="1"/>
</dbReference>
<dbReference type="Pfam" id="PF07690">
    <property type="entry name" value="MFS_1"/>
    <property type="match status" value="1"/>
</dbReference>
<evidence type="ECO:0000256" key="1">
    <source>
        <dbReference type="ARBA" id="ARBA00004651"/>
    </source>
</evidence>
<feature type="transmembrane region" description="Helical" evidence="6">
    <location>
        <begin position="20"/>
        <end position="42"/>
    </location>
</feature>
<feature type="transmembrane region" description="Helical" evidence="6">
    <location>
        <begin position="146"/>
        <end position="170"/>
    </location>
</feature>
<dbReference type="EMBL" id="JADOUF010000001">
    <property type="protein sequence ID" value="MBG6139646.1"/>
    <property type="molecule type" value="Genomic_DNA"/>
</dbReference>
<evidence type="ECO:0000256" key="5">
    <source>
        <dbReference type="ARBA" id="ARBA00023136"/>
    </source>
</evidence>
<feature type="transmembrane region" description="Helical" evidence="6">
    <location>
        <begin position="176"/>
        <end position="197"/>
    </location>
</feature>
<evidence type="ECO:0000313" key="7">
    <source>
        <dbReference type="EMBL" id="MBG6139646.1"/>
    </source>
</evidence>
<dbReference type="Proteomes" id="UP000622552">
    <property type="component" value="Unassembled WGS sequence"/>
</dbReference>
<gene>
    <name evidence="7" type="ORF">IW245_005840</name>
</gene>
<comment type="subcellular location">
    <subcellularLocation>
        <location evidence="1">Cell membrane</location>
        <topology evidence="1">Multi-pass membrane protein</topology>
    </subcellularLocation>
</comment>
<evidence type="ECO:0000256" key="6">
    <source>
        <dbReference type="SAM" id="Phobius"/>
    </source>
</evidence>
<evidence type="ECO:0000256" key="4">
    <source>
        <dbReference type="ARBA" id="ARBA00022989"/>
    </source>
</evidence>
<keyword evidence="8" id="KW-1185">Reference proteome</keyword>
<keyword evidence="5 6" id="KW-0472">Membrane</keyword>
<organism evidence="7 8">
    <name type="scientific">Longispora fulva</name>
    <dbReference type="NCBI Taxonomy" id="619741"/>
    <lineage>
        <taxon>Bacteria</taxon>
        <taxon>Bacillati</taxon>
        <taxon>Actinomycetota</taxon>
        <taxon>Actinomycetes</taxon>
        <taxon>Micromonosporales</taxon>
        <taxon>Micromonosporaceae</taxon>
        <taxon>Longispora</taxon>
    </lineage>
</organism>
<sequence>MVATRELRAVLSRRGFRRMLGVRLSSQFADGLFQAGIGGSVLFNPQMHSSPVSIAAGFAILLLPYSMIGPYVGVFLDRWSRRNILVMANLTRALLIVPSAALLWFGHADLPFALIALVIIAVNRFFLACLSASLRHVVEDERLATANAVANTLGTIAFTAGLATAVGLLSVVGAKFHGYAIIVLTALLGYAASSLLAKVLFHWEALGPDAADRQRHSHLSVPQALAVAARGMVDGARHLRSRKVAYYALLAQGGARGLYGLLTIATLLFAKTMGHGKEFLGLVFAFGAVGALVAALVTPAATRKWGGQLWLLALLAVDAGAIAALTLSFKPWMLLGGVFVLNIASGGMKIVVDTSIQHECDDEYQGRVFSVNDTAFNSLNVVGLFIGAYLLPVDGRSVLAMVCIAAGYATLATWYFSVLRRGTLIRA</sequence>
<feature type="transmembrane region" description="Helical" evidence="6">
    <location>
        <begin position="279"/>
        <end position="297"/>
    </location>
</feature>
<feature type="transmembrane region" description="Helical" evidence="6">
    <location>
        <begin position="54"/>
        <end position="76"/>
    </location>
</feature>
<feature type="transmembrane region" description="Helical" evidence="6">
    <location>
        <begin position="373"/>
        <end position="391"/>
    </location>
</feature>
<reference evidence="7" key="1">
    <citation type="submission" date="2020-11" db="EMBL/GenBank/DDBJ databases">
        <title>Sequencing the genomes of 1000 actinobacteria strains.</title>
        <authorList>
            <person name="Klenk H.-P."/>
        </authorList>
    </citation>
    <scope>NUCLEOTIDE SEQUENCE</scope>
    <source>
        <strain evidence="7">DSM 45356</strain>
    </source>
</reference>
<name>A0A8J7GK50_9ACTN</name>
<comment type="caution">
    <text evidence="7">The sequence shown here is derived from an EMBL/GenBank/DDBJ whole genome shotgun (WGS) entry which is preliminary data.</text>
</comment>